<feature type="transmembrane region" description="Helical" evidence="2">
    <location>
        <begin position="110"/>
        <end position="131"/>
    </location>
</feature>
<dbReference type="AlphaFoldDB" id="F5YGR7"/>
<sequence>MSDQTLANLPVPPAQAPQTSPRIRKYHQPWIPSLQGWSWIITIVWITIANIWKPFGLYGFVCMFTPIGIALSGRGKMHCARICPRGSFIKVFTRRISLHLPKPAFMKKTAFRWALWGLMMGSFITLIIYSIPRGVAFLGNTVLVFMEIATVLAFIFGILFSPRAWCTVCPMGFTTGNLRGLLDKKGKQ</sequence>
<evidence type="ECO:0000259" key="3">
    <source>
        <dbReference type="Pfam" id="PF12801"/>
    </source>
</evidence>
<gene>
    <name evidence="4" type="ordered locus">TREPR_1213</name>
</gene>
<feature type="transmembrane region" description="Helical" evidence="2">
    <location>
        <begin position="30"/>
        <end position="49"/>
    </location>
</feature>
<keyword evidence="5" id="KW-1185">Reference proteome</keyword>
<dbReference type="eggNOG" id="COG0348">
    <property type="taxonomic scope" value="Bacteria"/>
</dbReference>
<dbReference type="InterPro" id="IPR017896">
    <property type="entry name" value="4Fe4S_Fe-S-bd"/>
</dbReference>
<feature type="transmembrane region" description="Helical" evidence="2">
    <location>
        <begin position="137"/>
        <end position="161"/>
    </location>
</feature>
<keyword evidence="2" id="KW-0472">Membrane</keyword>
<dbReference type="EMBL" id="CP001843">
    <property type="protein sequence ID" value="AEF83898.1"/>
    <property type="molecule type" value="Genomic_DNA"/>
</dbReference>
<dbReference type="Proteomes" id="UP000009223">
    <property type="component" value="Chromosome"/>
</dbReference>
<protein>
    <submittedName>
        <fullName evidence="4">4Fe-4S ferredoxin, iron-sulfur binding domain protein</fullName>
    </submittedName>
</protein>
<feature type="region of interest" description="Disordered" evidence="1">
    <location>
        <begin position="1"/>
        <end position="20"/>
    </location>
</feature>
<feature type="domain" description="4Fe-4S ferredoxin-type" evidence="3">
    <location>
        <begin position="146"/>
        <end position="185"/>
    </location>
</feature>
<dbReference type="KEGG" id="tpi:TREPR_1213"/>
<reference evidence="5" key="1">
    <citation type="submission" date="2009-12" db="EMBL/GenBank/DDBJ databases">
        <title>Complete sequence of Treponema primitia strain ZAS-2.</title>
        <authorList>
            <person name="Tetu S.G."/>
            <person name="Matson E."/>
            <person name="Ren Q."/>
            <person name="Seshadri R."/>
            <person name="Elbourne L."/>
            <person name="Hassan K.A."/>
            <person name="Durkin A."/>
            <person name="Radune D."/>
            <person name="Mohamoud Y."/>
            <person name="Shay R."/>
            <person name="Jin S."/>
            <person name="Zhang X."/>
            <person name="Lucey K."/>
            <person name="Ballor N.R."/>
            <person name="Ottesen E."/>
            <person name="Rosenthal R."/>
            <person name="Allen A."/>
            <person name="Leadbetter J.R."/>
            <person name="Paulsen I.T."/>
        </authorList>
    </citation>
    <scope>NUCLEOTIDE SEQUENCE [LARGE SCALE GENOMIC DNA]</scope>
    <source>
        <strain evidence="5">ATCC BAA-887 / DSM 12427 / ZAS-2</strain>
    </source>
</reference>
<feature type="domain" description="4Fe-4S ferredoxin-type" evidence="3">
    <location>
        <begin position="56"/>
        <end position="102"/>
    </location>
</feature>
<reference evidence="4 5" key="2">
    <citation type="journal article" date="2011" name="ISME J.">
        <title>RNA-seq reveals cooperative metabolic interactions between two termite-gut spirochete species in co-culture.</title>
        <authorList>
            <person name="Rosenthal A.Z."/>
            <person name="Matson E.G."/>
            <person name="Eldar A."/>
            <person name="Leadbetter J.R."/>
        </authorList>
    </citation>
    <scope>NUCLEOTIDE SEQUENCE [LARGE SCALE GENOMIC DNA]</scope>
    <source>
        <strain evidence="5">ATCC BAA-887 / DSM 12427 / ZAS-2</strain>
    </source>
</reference>
<evidence type="ECO:0000256" key="1">
    <source>
        <dbReference type="SAM" id="MobiDB-lite"/>
    </source>
</evidence>
<evidence type="ECO:0000313" key="5">
    <source>
        <dbReference type="Proteomes" id="UP000009223"/>
    </source>
</evidence>
<keyword evidence="2" id="KW-1133">Transmembrane helix</keyword>
<feature type="transmembrane region" description="Helical" evidence="2">
    <location>
        <begin position="55"/>
        <end position="72"/>
    </location>
</feature>
<dbReference type="Pfam" id="PF12801">
    <property type="entry name" value="Fer4_5"/>
    <property type="match status" value="2"/>
</dbReference>
<proteinExistence type="predicted"/>
<name>F5YGR7_TREPZ</name>
<dbReference type="STRING" id="545694.TREPR_1213"/>
<dbReference type="RefSeq" id="WP_015708863.1">
    <property type="nucleotide sequence ID" value="NC_015578.1"/>
</dbReference>
<dbReference type="OrthoDB" id="9786132at2"/>
<keyword evidence="2" id="KW-0812">Transmembrane</keyword>
<evidence type="ECO:0000313" key="4">
    <source>
        <dbReference type="EMBL" id="AEF83898.1"/>
    </source>
</evidence>
<accession>F5YGR7</accession>
<organism evidence="4 5">
    <name type="scientific">Treponema primitia (strain ATCC BAA-887 / DSM 12427 / ZAS-2)</name>
    <dbReference type="NCBI Taxonomy" id="545694"/>
    <lineage>
        <taxon>Bacteria</taxon>
        <taxon>Pseudomonadati</taxon>
        <taxon>Spirochaetota</taxon>
        <taxon>Spirochaetia</taxon>
        <taxon>Spirochaetales</taxon>
        <taxon>Treponemataceae</taxon>
        <taxon>Treponema</taxon>
    </lineage>
</organism>
<dbReference type="HOGENOM" id="CLU_100907_1_1_12"/>
<evidence type="ECO:0000256" key="2">
    <source>
        <dbReference type="SAM" id="Phobius"/>
    </source>
</evidence>